<evidence type="ECO:0000313" key="1">
    <source>
        <dbReference type="EMBL" id="KAF9424862.1"/>
    </source>
</evidence>
<comment type="caution">
    <text evidence="1">The sequence shown here is derived from an EMBL/GenBank/DDBJ whole genome shotgun (WGS) entry which is preliminary data.</text>
</comment>
<sequence>MPIFNKKKTLIFLKPKTNTTFLCISTILRNEILRKFLLYTQYQLAAGWRHHHRDAVDDSMMMRSRSRRLAQLKVFNYLPVIYKPVQSAKGKKQAAQLLAVRRTLAKVQTAVNDLVQVDVVVLVRVVGVMGMGVHHRSQDTHKKHDFHDDGFYLNSDKEVFDIVSDSSETDSEEDNNRRDKIL</sequence>
<organism evidence="1 2">
    <name type="scientific">Spodoptera exigua</name>
    <name type="common">Beet armyworm</name>
    <name type="synonym">Noctua fulgens</name>
    <dbReference type="NCBI Taxonomy" id="7107"/>
    <lineage>
        <taxon>Eukaryota</taxon>
        <taxon>Metazoa</taxon>
        <taxon>Ecdysozoa</taxon>
        <taxon>Arthropoda</taxon>
        <taxon>Hexapoda</taxon>
        <taxon>Insecta</taxon>
        <taxon>Pterygota</taxon>
        <taxon>Neoptera</taxon>
        <taxon>Endopterygota</taxon>
        <taxon>Lepidoptera</taxon>
        <taxon>Glossata</taxon>
        <taxon>Ditrysia</taxon>
        <taxon>Noctuoidea</taxon>
        <taxon>Noctuidae</taxon>
        <taxon>Amphipyrinae</taxon>
        <taxon>Spodoptera</taxon>
    </lineage>
</organism>
<evidence type="ECO:0000313" key="2">
    <source>
        <dbReference type="Proteomes" id="UP000648187"/>
    </source>
</evidence>
<reference evidence="1" key="1">
    <citation type="submission" date="2020-08" db="EMBL/GenBank/DDBJ databases">
        <title>Spodoptera exigua strain:BAW_Kor-Di-RS1 Genome sequencing and assembly.</title>
        <authorList>
            <person name="Kim J."/>
            <person name="Nam H.Y."/>
            <person name="Kwon M."/>
            <person name="Choi J.H."/>
            <person name="Cho S.R."/>
            <person name="Kim G.-H."/>
        </authorList>
    </citation>
    <scope>NUCLEOTIDE SEQUENCE</scope>
    <source>
        <strain evidence="1">BAW_Kor-Di-RS1</strain>
        <tissue evidence="1">Whole-body</tissue>
    </source>
</reference>
<dbReference type="AlphaFoldDB" id="A0A835GV05"/>
<name>A0A835GV05_SPOEX</name>
<accession>A0A835GV05</accession>
<dbReference type="EMBL" id="JACKWZ010000001">
    <property type="protein sequence ID" value="KAF9424862.1"/>
    <property type="molecule type" value="Genomic_DNA"/>
</dbReference>
<protein>
    <submittedName>
        <fullName evidence="1">Uncharacterized protein</fullName>
    </submittedName>
</protein>
<gene>
    <name evidence="1" type="ORF">HW555_000163</name>
</gene>
<dbReference type="Proteomes" id="UP000648187">
    <property type="component" value="Unassembled WGS sequence"/>
</dbReference>
<proteinExistence type="predicted"/>
<keyword evidence="2" id="KW-1185">Reference proteome</keyword>